<dbReference type="CDD" id="cd07977">
    <property type="entry name" value="TFIIE_beta_winged_helix"/>
    <property type="match status" value="1"/>
</dbReference>
<evidence type="ECO:0000259" key="2">
    <source>
        <dbReference type="PROSITE" id="PS51351"/>
    </source>
</evidence>
<dbReference type="AlphaFoldDB" id="A0A183INC8"/>
<evidence type="ECO:0000313" key="5">
    <source>
        <dbReference type="WBParaSite" id="SBAD_0000533401-mRNA-1"/>
    </source>
</evidence>
<gene>
    <name evidence="3" type="ORF">SBAD_LOCUS5124</name>
</gene>
<dbReference type="PIRSF" id="PIRSF016398">
    <property type="entry name" value="TFIIE-beta"/>
    <property type="match status" value="1"/>
</dbReference>
<dbReference type="WBParaSite" id="SBAD_0000533401-mRNA-1">
    <property type="protein sequence ID" value="SBAD_0000533401-mRNA-1"/>
    <property type="gene ID" value="SBAD_0000533401"/>
</dbReference>
<dbReference type="Gene3D" id="1.10.10.10">
    <property type="entry name" value="Winged helix-like DNA-binding domain superfamily/Winged helix DNA-binding domain"/>
    <property type="match status" value="1"/>
</dbReference>
<feature type="domain" description="TFIIE beta" evidence="2">
    <location>
        <begin position="61"/>
        <end position="147"/>
    </location>
</feature>
<dbReference type="Pfam" id="PF02186">
    <property type="entry name" value="TFIIE_beta"/>
    <property type="match status" value="1"/>
</dbReference>
<dbReference type="PANTHER" id="PTHR12716:SF8">
    <property type="entry name" value="TRANSCRIPTION INITIATION FACTOR IIE SUBUNIT BETA"/>
    <property type="match status" value="1"/>
</dbReference>
<organism evidence="5">
    <name type="scientific">Soboliphyme baturini</name>
    <dbReference type="NCBI Taxonomy" id="241478"/>
    <lineage>
        <taxon>Eukaryota</taxon>
        <taxon>Metazoa</taxon>
        <taxon>Ecdysozoa</taxon>
        <taxon>Nematoda</taxon>
        <taxon>Enoplea</taxon>
        <taxon>Dorylaimia</taxon>
        <taxon>Dioctophymatida</taxon>
        <taxon>Dioctophymatoidea</taxon>
        <taxon>Soboliphymatidae</taxon>
        <taxon>Soboliphyme</taxon>
    </lineage>
</organism>
<dbReference type="PANTHER" id="PTHR12716">
    <property type="entry name" value="TRANSCRIPTION INITIATION FACTOR IIE, BETA SUBUNIT"/>
    <property type="match status" value="1"/>
</dbReference>
<dbReference type="EMBL" id="UZAM01008768">
    <property type="protein sequence ID" value="VDP06335.1"/>
    <property type="molecule type" value="Genomic_DNA"/>
</dbReference>
<dbReference type="GO" id="GO:0005673">
    <property type="term" value="C:transcription factor TFIIE complex"/>
    <property type="evidence" value="ECO:0007669"/>
    <property type="project" value="UniProtKB-UniRule"/>
</dbReference>
<keyword evidence="1" id="KW-0805">Transcription regulation</keyword>
<dbReference type="SUPFAM" id="SSF46785">
    <property type="entry name" value="Winged helix' DNA-binding domain"/>
    <property type="match status" value="1"/>
</dbReference>
<keyword evidence="4" id="KW-1185">Reference proteome</keyword>
<dbReference type="GO" id="GO:0006367">
    <property type="term" value="P:transcription initiation at RNA polymerase II promoter"/>
    <property type="evidence" value="ECO:0007669"/>
    <property type="project" value="UniProtKB-UniRule"/>
</dbReference>
<reference evidence="5" key="1">
    <citation type="submission" date="2016-06" db="UniProtKB">
        <authorList>
            <consortium name="WormBaseParasite"/>
        </authorList>
    </citation>
    <scope>IDENTIFICATION</scope>
</reference>
<keyword evidence="1" id="KW-0238">DNA-binding</keyword>
<keyword evidence="1" id="KW-0804">Transcription</keyword>
<dbReference type="Proteomes" id="UP000270296">
    <property type="component" value="Unassembled WGS sequence"/>
</dbReference>
<dbReference type="OrthoDB" id="5323195at2759"/>
<dbReference type="InterPro" id="IPR036390">
    <property type="entry name" value="WH_DNA-bd_sf"/>
</dbReference>
<evidence type="ECO:0000256" key="1">
    <source>
        <dbReference type="PIRNR" id="PIRNR016398"/>
    </source>
</evidence>
<evidence type="ECO:0000313" key="4">
    <source>
        <dbReference type="Proteomes" id="UP000270296"/>
    </source>
</evidence>
<comment type="subunit">
    <text evidence="1">Tetramer of two alpha and two beta chains.</text>
</comment>
<dbReference type="GO" id="GO:0003677">
    <property type="term" value="F:DNA binding"/>
    <property type="evidence" value="ECO:0007669"/>
    <property type="project" value="UniProtKB-UniRule"/>
</dbReference>
<reference evidence="3 4" key="2">
    <citation type="submission" date="2018-11" db="EMBL/GenBank/DDBJ databases">
        <authorList>
            <consortium name="Pathogen Informatics"/>
        </authorList>
    </citation>
    <scope>NUCLEOTIDE SEQUENCE [LARGE SCALE GENOMIC DNA]</scope>
</reference>
<protein>
    <recommendedName>
        <fullName evidence="1">Transcription initiation factor IIE subunit beta</fullName>
    </recommendedName>
</protein>
<dbReference type="PROSITE" id="PS51351">
    <property type="entry name" value="TFIIE_BETA_C"/>
    <property type="match status" value="1"/>
</dbReference>
<dbReference type="InterPro" id="IPR016656">
    <property type="entry name" value="TFIIE-bsu"/>
</dbReference>
<evidence type="ECO:0000313" key="3">
    <source>
        <dbReference type="EMBL" id="VDP06335.1"/>
    </source>
</evidence>
<dbReference type="InterPro" id="IPR003166">
    <property type="entry name" value="TFIIE_bsu_DNA-bd"/>
</dbReference>
<keyword evidence="1" id="KW-0539">Nucleus</keyword>
<proteinExistence type="inferred from homology"/>
<sequence>MDASLLKQHSVFMKRAASQPTIFNVGKRSADQKEEKGKKSKTLTESKTVYRLIWFLVANFDYKTAKASMAASFGVLAKIVDHMKKRHLEQSNWSLSLEEIFEELQMFDLTMKTKYSNQLTFQVLPQNRRISSDEDGKFIYKPPYKVKGKNSLINVLKRHDLEGKGGVLMSELADCIPMPEKIVQASLSLEDAVSVIPVNVNKRKDMALFYNDPESSLKIDEEFKGLWRSIAVDHLDEKKIAEYLRKHSIDSMKDLAPKKLSGAGMNGRRKAARKRNVIIHNEHLAQSGLLKDYSTTS</sequence>
<dbReference type="InterPro" id="IPR036388">
    <property type="entry name" value="WH-like_DNA-bd_sf"/>
</dbReference>
<name>A0A183INC8_9BILA</name>
<accession>A0A183INC8</accession>
<comment type="function">
    <text evidence="1">Recruits TFIIH to the initiation complex and stimulates the RNA polymerase II C-terminal domain kinase and DNA-dependent ATPase activities of TFIIH. Both TFIIH and TFIIE are required for promoter clearance by RNA polymerase.</text>
</comment>
<comment type="similarity">
    <text evidence="1">Belongs to the TFIIE beta subunit family.</text>
</comment>
<comment type="subcellular location">
    <subcellularLocation>
        <location evidence="1">Nucleus</location>
    </subcellularLocation>
</comment>
<dbReference type="GO" id="GO:0001097">
    <property type="term" value="F:TFIIH-class transcription factor complex binding"/>
    <property type="evidence" value="ECO:0007669"/>
    <property type="project" value="TreeGrafter"/>
</dbReference>